<gene>
    <name evidence="4" type="ORF">NKR23_g11296</name>
</gene>
<protein>
    <submittedName>
        <fullName evidence="4">Glucose/ribitol dehydrogenase</fullName>
    </submittedName>
</protein>
<name>A0AA38RAZ4_9PEZI</name>
<dbReference type="PROSITE" id="PS00061">
    <property type="entry name" value="ADH_SHORT"/>
    <property type="match status" value="1"/>
</dbReference>
<dbReference type="InterPro" id="IPR036291">
    <property type="entry name" value="NAD(P)-bd_dom_sf"/>
</dbReference>
<dbReference type="SUPFAM" id="SSF51735">
    <property type="entry name" value="NAD(P)-binding Rossmann-fold domains"/>
    <property type="match status" value="1"/>
</dbReference>
<evidence type="ECO:0000313" key="5">
    <source>
        <dbReference type="Proteomes" id="UP001174694"/>
    </source>
</evidence>
<keyword evidence="3" id="KW-0560">Oxidoreductase</keyword>
<dbReference type="Gene3D" id="3.40.50.720">
    <property type="entry name" value="NAD(P)-binding Rossmann-like Domain"/>
    <property type="match status" value="1"/>
</dbReference>
<comment type="similarity">
    <text evidence="1">Belongs to the short-chain dehydrogenases/reductases (SDR) family.</text>
</comment>
<evidence type="ECO:0000256" key="3">
    <source>
        <dbReference type="ARBA" id="ARBA00023002"/>
    </source>
</evidence>
<dbReference type="GO" id="GO:0016491">
    <property type="term" value="F:oxidoreductase activity"/>
    <property type="evidence" value="ECO:0007669"/>
    <property type="project" value="UniProtKB-KW"/>
</dbReference>
<dbReference type="Pfam" id="PF13561">
    <property type="entry name" value="adh_short_C2"/>
    <property type="match status" value="1"/>
</dbReference>
<dbReference type="InterPro" id="IPR052178">
    <property type="entry name" value="Sec_Metab_Biosynth_SDR"/>
</dbReference>
<dbReference type="EMBL" id="JANBVO010000058">
    <property type="protein sequence ID" value="KAJ9132367.1"/>
    <property type="molecule type" value="Genomic_DNA"/>
</dbReference>
<evidence type="ECO:0000256" key="2">
    <source>
        <dbReference type="ARBA" id="ARBA00022857"/>
    </source>
</evidence>
<proteinExistence type="inferred from homology"/>
<dbReference type="InterPro" id="IPR002347">
    <property type="entry name" value="SDR_fam"/>
</dbReference>
<comment type="caution">
    <text evidence="4">The sequence shown here is derived from an EMBL/GenBank/DDBJ whole genome shotgun (WGS) entry which is preliminary data.</text>
</comment>
<organism evidence="4 5">
    <name type="scientific">Pleurostoma richardsiae</name>
    <dbReference type="NCBI Taxonomy" id="41990"/>
    <lineage>
        <taxon>Eukaryota</taxon>
        <taxon>Fungi</taxon>
        <taxon>Dikarya</taxon>
        <taxon>Ascomycota</taxon>
        <taxon>Pezizomycotina</taxon>
        <taxon>Sordariomycetes</taxon>
        <taxon>Sordariomycetidae</taxon>
        <taxon>Calosphaeriales</taxon>
        <taxon>Pleurostomataceae</taxon>
        <taxon>Pleurostoma</taxon>
    </lineage>
</organism>
<evidence type="ECO:0000256" key="1">
    <source>
        <dbReference type="ARBA" id="ARBA00006484"/>
    </source>
</evidence>
<dbReference type="AlphaFoldDB" id="A0AA38RAZ4"/>
<dbReference type="PRINTS" id="PR00081">
    <property type="entry name" value="GDHRDH"/>
</dbReference>
<keyword evidence="2" id="KW-0521">NADP</keyword>
<dbReference type="PANTHER" id="PTHR43618:SF18">
    <property type="entry name" value="SHORT CHAIN DEHYDROGENASE_REDUCTASE FAMILY (AFU_ORTHOLOGUE AFUA_5G12480)"/>
    <property type="match status" value="1"/>
</dbReference>
<dbReference type="PANTHER" id="PTHR43618">
    <property type="entry name" value="7-ALPHA-HYDROXYSTEROID DEHYDROGENASE"/>
    <property type="match status" value="1"/>
</dbReference>
<reference evidence="4" key="1">
    <citation type="submission" date="2022-07" db="EMBL/GenBank/DDBJ databases">
        <title>Fungi with potential for degradation of polypropylene.</title>
        <authorList>
            <person name="Gostincar C."/>
        </authorList>
    </citation>
    <scope>NUCLEOTIDE SEQUENCE</scope>
    <source>
        <strain evidence="4">EXF-13308</strain>
    </source>
</reference>
<evidence type="ECO:0000313" key="4">
    <source>
        <dbReference type="EMBL" id="KAJ9132367.1"/>
    </source>
</evidence>
<dbReference type="CDD" id="cd05233">
    <property type="entry name" value="SDR_c"/>
    <property type="match status" value="1"/>
</dbReference>
<keyword evidence="5" id="KW-1185">Reference proteome</keyword>
<dbReference type="InterPro" id="IPR020904">
    <property type="entry name" value="Sc_DH/Rdtase_CS"/>
</dbReference>
<accession>A0AA38RAZ4</accession>
<dbReference type="Proteomes" id="UP001174694">
    <property type="component" value="Unassembled WGS sequence"/>
</dbReference>
<sequence>MGGLDTVDPEPGTLFSVTGLVAVVTGGGTGIGRWMARALALHGAEKVYILGRRLESLEECASSVDTGNIIPIQCNITTKDDLERAAAQVADQAGFINLLCCNAGVPGPRSAVRPATSTIDEFVAAQWAVSAEDYAGTFLVNDTATWFTCIAFLRLLDAGNKKGSVSQSSQIIATASVAAFNRATPGNFAYAQSKVAVVHMMKQLATGLAPHKIRANVICPGVFPTDLSTWSVSAGMLTSGNFPAGRFGEERDIAGVILFLASAAGAHVNGNVMVVDGGSIGTLPSTY</sequence>